<dbReference type="OrthoDB" id="5903604at2"/>
<evidence type="ECO:0008006" key="3">
    <source>
        <dbReference type="Google" id="ProtNLM"/>
    </source>
</evidence>
<organism evidence="1 2">
    <name type="scientific">Pedobacter hiemivivus</name>
    <dbReference type="NCBI Taxonomy" id="2530454"/>
    <lineage>
        <taxon>Bacteria</taxon>
        <taxon>Pseudomonadati</taxon>
        <taxon>Bacteroidota</taxon>
        <taxon>Sphingobacteriia</taxon>
        <taxon>Sphingobacteriales</taxon>
        <taxon>Sphingobacteriaceae</taxon>
        <taxon>Pedobacter</taxon>
    </lineage>
</organism>
<dbReference type="AlphaFoldDB" id="A0A4R0NF99"/>
<reference evidence="1 2" key="1">
    <citation type="submission" date="2019-02" db="EMBL/GenBank/DDBJ databases">
        <title>Pedobacter sp. RP-3-8 sp. nov., isolated from Arctic soil.</title>
        <authorList>
            <person name="Dahal R.H."/>
        </authorList>
    </citation>
    <scope>NUCLEOTIDE SEQUENCE [LARGE SCALE GENOMIC DNA]</scope>
    <source>
        <strain evidence="1 2">RP-3-8</strain>
    </source>
</reference>
<evidence type="ECO:0000313" key="2">
    <source>
        <dbReference type="Proteomes" id="UP000291117"/>
    </source>
</evidence>
<evidence type="ECO:0000313" key="1">
    <source>
        <dbReference type="EMBL" id="TCC99159.1"/>
    </source>
</evidence>
<gene>
    <name evidence="1" type="ORF">EZ444_00295</name>
</gene>
<dbReference type="InterPro" id="IPR025935">
    <property type="entry name" value="AbiH"/>
</dbReference>
<dbReference type="Pfam" id="PF14253">
    <property type="entry name" value="AbiH"/>
    <property type="match status" value="1"/>
</dbReference>
<dbReference type="RefSeq" id="WP_131606094.1">
    <property type="nucleotide sequence ID" value="NZ_SJSM01000001.1"/>
</dbReference>
<comment type="caution">
    <text evidence="1">The sequence shown here is derived from an EMBL/GenBank/DDBJ whole genome shotgun (WGS) entry which is preliminary data.</text>
</comment>
<proteinExistence type="predicted"/>
<keyword evidence="2" id="KW-1185">Reference proteome</keyword>
<name>A0A4R0NF99_9SPHI</name>
<sequence>MKELYTIGNGFDIHHGLQTHYQVFSYYLQKHHFSIHERLVENYGLPSLDPDLEEFENKPAHYYLWSDFEKRLADFDFQSVLNDNDDLTANPASEEFRDGDWDTFEIVMEEVVNELTTELYDAFKKFINQVDFPENIYEKKISLNQDAFYLNFNYTNSLEHYYNIPGDKILHIHNRADSSNEVLVLGHGIEPNKFKRDEPQPSINATEEELFEWNMEQGRNWELSSDRALDMILTYFSKSHKQTDNVIQQNRPFFDMLDDTIKITVLGHSLGEVDQPYLREILEKNGFKADWRVSYYEPKDAQKIFATLVKLGLPKEKISTFKTTDLLLNK</sequence>
<accession>A0A4R0NF99</accession>
<dbReference type="Proteomes" id="UP000291117">
    <property type="component" value="Unassembled WGS sequence"/>
</dbReference>
<protein>
    <recommendedName>
        <fullName evidence="3">Bacteriophage abortive infection AbiH</fullName>
    </recommendedName>
</protein>
<dbReference type="EMBL" id="SJSM01000001">
    <property type="protein sequence ID" value="TCC99159.1"/>
    <property type="molecule type" value="Genomic_DNA"/>
</dbReference>